<dbReference type="Pfam" id="PF01797">
    <property type="entry name" value="Y1_Tnp"/>
    <property type="match status" value="1"/>
</dbReference>
<dbReference type="OrthoDB" id="129261at2"/>
<dbReference type="STRING" id="926566.Terro_3404"/>
<evidence type="ECO:0000259" key="1">
    <source>
        <dbReference type="SMART" id="SM01321"/>
    </source>
</evidence>
<name>I3ZK51_TERRK</name>
<dbReference type="EMBL" id="CP003379">
    <property type="protein sequence ID" value="AFL89619.1"/>
    <property type="molecule type" value="Genomic_DNA"/>
</dbReference>
<keyword evidence="3" id="KW-1185">Reference proteome</keyword>
<dbReference type="PANTHER" id="PTHR36966:SF1">
    <property type="entry name" value="REP-ASSOCIATED TYROSINE TRANSPOSASE"/>
    <property type="match status" value="1"/>
</dbReference>
<dbReference type="KEGG" id="trs:Terro_3404"/>
<dbReference type="HOGENOM" id="CLU_068226_2_2_0"/>
<evidence type="ECO:0000313" key="3">
    <source>
        <dbReference type="Proteomes" id="UP000006056"/>
    </source>
</evidence>
<accession>I3ZK51</accession>
<organism evidence="2 3">
    <name type="scientific">Terriglobus roseus (strain DSM 18391 / NRRL B-41598 / KBS 63)</name>
    <dbReference type="NCBI Taxonomy" id="926566"/>
    <lineage>
        <taxon>Bacteria</taxon>
        <taxon>Pseudomonadati</taxon>
        <taxon>Acidobacteriota</taxon>
        <taxon>Terriglobia</taxon>
        <taxon>Terriglobales</taxon>
        <taxon>Acidobacteriaceae</taxon>
        <taxon>Terriglobus</taxon>
    </lineage>
</organism>
<dbReference type="Proteomes" id="UP000006056">
    <property type="component" value="Chromosome"/>
</dbReference>
<sequence>MRFAPQEVRTYFVTAVCAERRRIFQTTANASLMVEVLQTNRAKNRMQIHAFVLMPDHMHLLLTPAPDVSLEKSMQFLKGGYSFLLKSKLAVWERSYRERRIIDAADYIAAKQYIEKNPVEARIVETAEEFEYSSSARDHLIDPTPPWFLT</sequence>
<dbReference type="eggNOG" id="COG1943">
    <property type="taxonomic scope" value="Bacteria"/>
</dbReference>
<dbReference type="NCBIfam" id="NF047646">
    <property type="entry name" value="REP_Tyr_transpos"/>
    <property type="match status" value="1"/>
</dbReference>
<gene>
    <name evidence="2" type="ordered locus">Terro_3404</name>
</gene>
<dbReference type="RefSeq" id="WP_014786880.1">
    <property type="nucleotide sequence ID" value="NC_018014.1"/>
</dbReference>
<dbReference type="InterPro" id="IPR002686">
    <property type="entry name" value="Transposase_17"/>
</dbReference>
<dbReference type="SUPFAM" id="SSF143422">
    <property type="entry name" value="Transposase IS200-like"/>
    <property type="match status" value="1"/>
</dbReference>
<dbReference type="InterPro" id="IPR052715">
    <property type="entry name" value="RAYT_transposase"/>
</dbReference>
<feature type="domain" description="Transposase IS200-like" evidence="1">
    <location>
        <begin position="6"/>
        <end position="117"/>
    </location>
</feature>
<dbReference type="GO" id="GO:0006313">
    <property type="term" value="P:DNA transposition"/>
    <property type="evidence" value="ECO:0007669"/>
    <property type="project" value="InterPro"/>
</dbReference>
<dbReference type="GO" id="GO:0004803">
    <property type="term" value="F:transposase activity"/>
    <property type="evidence" value="ECO:0007669"/>
    <property type="project" value="InterPro"/>
</dbReference>
<reference evidence="2 3" key="1">
    <citation type="submission" date="2012-06" db="EMBL/GenBank/DDBJ databases">
        <title>Complete genome of Terriglobus roseus DSM 18391.</title>
        <authorList>
            <consortium name="US DOE Joint Genome Institute (JGI-PGF)"/>
            <person name="Lucas S."/>
            <person name="Copeland A."/>
            <person name="Lapidus A."/>
            <person name="Glavina del Rio T."/>
            <person name="Dalin E."/>
            <person name="Tice H."/>
            <person name="Bruce D."/>
            <person name="Goodwin L."/>
            <person name="Pitluck S."/>
            <person name="Peters L."/>
            <person name="Mikhailova N."/>
            <person name="Munk A.C.C."/>
            <person name="Kyrpides N."/>
            <person name="Mavromatis K."/>
            <person name="Ivanova N."/>
            <person name="Brettin T."/>
            <person name="Detter J.C."/>
            <person name="Han C."/>
            <person name="Larimer F."/>
            <person name="Land M."/>
            <person name="Hauser L."/>
            <person name="Markowitz V."/>
            <person name="Cheng J.-F."/>
            <person name="Hugenholtz P."/>
            <person name="Woyke T."/>
            <person name="Wu D."/>
            <person name="Brambilla E."/>
            <person name="Klenk H.-P."/>
            <person name="Eisen J.A."/>
        </authorList>
    </citation>
    <scope>NUCLEOTIDE SEQUENCE [LARGE SCALE GENOMIC DNA]</scope>
    <source>
        <strain evidence="3">DSM 18391 / NRRL B-41598 / KBS 63</strain>
    </source>
</reference>
<dbReference type="SMART" id="SM01321">
    <property type="entry name" value="Y1_Tnp"/>
    <property type="match status" value="1"/>
</dbReference>
<dbReference type="AlphaFoldDB" id="I3ZK51"/>
<evidence type="ECO:0000313" key="2">
    <source>
        <dbReference type="EMBL" id="AFL89619.1"/>
    </source>
</evidence>
<dbReference type="Gene3D" id="3.30.70.1290">
    <property type="entry name" value="Transposase IS200-like"/>
    <property type="match status" value="1"/>
</dbReference>
<dbReference type="PANTHER" id="PTHR36966">
    <property type="entry name" value="REP-ASSOCIATED TYROSINE TRANSPOSASE"/>
    <property type="match status" value="1"/>
</dbReference>
<dbReference type="GO" id="GO:0043565">
    <property type="term" value="F:sequence-specific DNA binding"/>
    <property type="evidence" value="ECO:0007669"/>
    <property type="project" value="TreeGrafter"/>
</dbReference>
<dbReference type="InterPro" id="IPR036515">
    <property type="entry name" value="Transposase_17_sf"/>
</dbReference>
<protein>
    <submittedName>
        <fullName evidence="2">Transposase</fullName>
    </submittedName>
</protein>
<proteinExistence type="predicted"/>